<dbReference type="Gene3D" id="4.10.60.10">
    <property type="entry name" value="Zinc finger, CCHC-type"/>
    <property type="match status" value="1"/>
</dbReference>
<name>A0A914XR46_9BILA</name>
<feature type="compositionally biased region" description="Basic and acidic residues" evidence="3">
    <location>
        <begin position="394"/>
        <end position="405"/>
    </location>
</feature>
<dbReference type="Pfam" id="PF00098">
    <property type="entry name" value="zf-CCHC"/>
    <property type="match status" value="1"/>
</dbReference>
<dbReference type="InterPro" id="IPR001878">
    <property type="entry name" value="Znf_CCHC"/>
</dbReference>
<dbReference type="AlphaFoldDB" id="A0A914XR46"/>
<proteinExistence type="predicted"/>
<dbReference type="GO" id="GO:0008270">
    <property type="term" value="F:zinc ion binding"/>
    <property type="evidence" value="ECO:0007669"/>
    <property type="project" value="UniProtKB-KW"/>
</dbReference>
<dbReference type="PROSITE" id="PS50158">
    <property type="entry name" value="ZF_CCHC"/>
    <property type="match status" value="1"/>
</dbReference>
<reference evidence="6" key="1">
    <citation type="submission" date="2022-11" db="UniProtKB">
        <authorList>
            <consortium name="WormBaseParasite"/>
        </authorList>
    </citation>
    <scope>IDENTIFICATION</scope>
</reference>
<protein>
    <submittedName>
        <fullName evidence="6">CCHC-type domain-containing protein</fullName>
    </submittedName>
</protein>
<sequence length="733" mass="85296">MAASAKDFQAFKDVVERDFRSFTRDLKSLSDSLKKLDDEVNELRGQVEKNVAEITELKEITVEKLGKLDKESAEAMTELLENHGVLWEKVQTVILDLDKLKSNRSEREDSEETPAPTVPPWLKPESKMSHLASVTEHFKKFRDKQKDDSETSNALSYILKQLENSKKSNAKDLKAPNPTAETFAGEFTLEPFTGSPSISFATWLKRFEYSLAFVQIPPTDPQKLARLLAHLQGAAKLAYEEYEAAVQQDYDQLTAALTDSFTNAAAKRTANSALTYCTQKAEESVHDFSTRLTELVRTAMEGEPSNTIKAVLAFQLKEKLRDDIKKKIRIHECTTYEEILKKALDRENYVNQKAQIEEKQKTEVNFTEKSGEANYVEKRGNQCFQCKKAGHYARDCPEGNRRQRAPEYQNHGYRNNYYRNNYHRDYEPPNYYRSKSPSHNSYRSKSPAYGSYRSKSPSQSFYRSKSPANNGYRNNYHNDRPYQQNQQNGYRSKSPGYNDYRNPRERYHSESEGEQRSGRNSSAESRKSPGPSSQRRIRFADTNVTEPEKDSEIEFFNFEGYYNDNIHQNFNHNDRKDTESPQVIYDLSEEDVDEENLVAFARYFGDNDDDLQYLHEPIENIPTETLFREESTGCKGQIFDDIYKDPYNENYGNQQSKVIIYDPEYVGKLIKNQKLKNRSRRLRWKAKKKQQNLTVIQHPRIKNPDKQLPIKEKQIQRAAIKFDKQRFKKRSST</sequence>
<dbReference type="Pfam" id="PF03732">
    <property type="entry name" value="Retrotrans_gag"/>
    <property type="match status" value="1"/>
</dbReference>
<dbReference type="GO" id="GO:0003676">
    <property type="term" value="F:nucleic acid binding"/>
    <property type="evidence" value="ECO:0007669"/>
    <property type="project" value="InterPro"/>
</dbReference>
<keyword evidence="5" id="KW-1185">Reference proteome</keyword>
<dbReference type="GO" id="GO:0019899">
    <property type="term" value="F:enzyme binding"/>
    <property type="evidence" value="ECO:0007669"/>
    <property type="project" value="UniProtKB-ARBA"/>
</dbReference>
<dbReference type="InterPro" id="IPR036875">
    <property type="entry name" value="Znf_CCHC_sf"/>
</dbReference>
<organism evidence="5 6">
    <name type="scientific">Panagrolaimus superbus</name>
    <dbReference type="NCBI Taxonomy" id="310955"/>
    <lineage>
        <taxon>Eukaryota</taxon>
        <taxon>Metazoa</taxon>
        <taxon>Ecdysozoa</taxon>
        <taxon>Nematoda</taxon>
        <taxon>Chromadorea</taxon>
        <taxon>Rhabditida</taxon>
        <taxon>Tylenchina</taxon>
        <taxon>Panagrolaimomorpha</taxon>
        <taxon>Panagrolaimoidea</taxon>
        <taxon>Panagrolaimidae</taxon>
        <taxon>Panagrolaimus</taxon>
    </lineage>
</organism>
<keyword evidence="1" id="KW-0862">Zinc</keyword>
<keyword evidence="1" id="KW-0863">Zinc-finger</keyword>
<keyword evidence="2" id="KW-0175">Coiled coil</keyword>
<feature type="region of interest" description="Disordered" evidence="3">
    <location>
        <begin position="394"/>
        <end position="548"/>
    </location>
</feature>
<evidence type="ECO:0000256" key="3">
    <source>
        <dbReference type="SAM" id="MobiDB-lite"/>
    </source>
</evidence>
<evidence type="ECO:0000256" key="1">
    <source>
        <dbReference type="PROSITE-ProRule" id="PRU00047"/>
    </source>
</evidence>
<feature type="domain" description="CCHC-type" evidence="4">
    <location>
        <begin position="383"/>
        <end position="398"/>
    </location>
</feature>
<dbReference type="SUPFAM" id="SSF57756">
    <property type="entry name" value="Retrovirus zinc finger-like domains"/>
    <property type="match status" value="1"/>
</dbReference>
<dbReference type="Proteomes" id="UP000887577">
    <property type="component" value="Unplaced"/>
</dbReference>
<dbReference type="SMART" id="SM00343">
    <property type="entry name" value="ZnF_C2HC"/>
    <property type="match status" value="1"/>
</dbReference>
<evidence type="ECO:0000256" key="2">
    <source>
        <dbReference type="SAM" id="Coils"/>
    </source>
</evidence>
<feature type="compositionally biased region" description="Basic and acidic residues" evidence="3">
    <location>
        <begin position="501"/>
        <end position="517"/>
    </location>
</feature>
<feature type="compositionally biased region" description="Polar residues" evidence="3">
    <location>
        <begin position="433"/>
        <end position="444"/>
    </location>
</feature>
<accession>A0A914XR46</accession>
<feature type="region of interest" description="Disordered" evidence="3">
    <location>
        <begin position="102"/>
        <end position="124"/>
    </location>
</feature>
<feature type="coiled-coil region" evidence="2">
    <location>
        <begin position="19"/>
        <end position="60"/>
    </location>
</feature>
<keyword evidence="1" id="KW-0479">Metal-binding</keyword>
<evidence type="ECO:0000313" key="6">
    <source>
        <dbReference type="WBParaSite" id="PSU_v2.g10470.t1"/>
    </source>
</evidence>
<dbReference type="InterPro" id="IPR005162">
    <property type="entry name" value="Retrotrans_gag_dom"/>
</dbReference>
<evidence type="ECO:0000313" key="5">
    <source>
        <dbReference type="Proteomes" id="UP000887577"/>
    </source>
</evidence>
<evidence type="ECO:0000259" key="4">
    <source>
        <dbReference type="PROSITE" id="PS50158"/>
    </source>
</evidence>
<feature type="compositionally biased region" description="Polar residues" evidence="3">
    <location>
        <begin position="453"/>
        <end position="491"/>
    </location>
</feature>
<dbReference type="WBParaSite" id="PSU_v2.g10470.t1">
    <property type="protein sequence ID" value="PSU_v2.g10470.t1"/>
    <property type="gene ID" value="PSU_v2.g10470"/>
</dbReference>